<keyword evidence="3 7" id="KW-0812">Transmembrane</keyword>
<evidence type="ECO:0000256" key="6">
    <source>
        <dbReference type="SAM" id="MobiDB-lite"/>
    </source>
</evidence>
<dbReference type="GO" id="GO:0005886">
    <property type="term" value="C:plasma membrane"/>
    <property type="evidence" value="ECO:0007669"/>
    <property type="project" value="UniProtKB-SubCell"/>
</dbReference>
<dbReference type="PANTHER" id="PTHR33885:SF3">
    <property type="entry name" value="PHAGE SHOCK PROTEIN C"/>
    <property type="match status" value="1"/>
</dbReference>
<feature type="domain" description="Phage shock protein PspC N-terminal" evidence="8">
    <location>
        <begin position="14"/>
        <end position="72"/>
    </location>
</feature>
<evidence type="ECO:0000256" key="7">
    <source>
        <dbReference type="SAM" id="Phobius"/>
    </source>
</evidence>
<dbReference type="InterPro" id="IPR052027">
    <property type="entry name" value="PspC"/>
</dbReference>
<comment type="subcellular location">
    <subcellularLocation>
        <location evidence="1">Cell membrane</location>
        <topology evidence="1">Single-pass membrane protein</topology>
    </subcellularLocation>
</comment>
<evidence type="ECO:0000256" key="1">
    <source>
        <dbReference type="ARBA" id="ARBA00004162"/>
    </source>
</evidence>
<dbReference type="InterPro" id="IPR007168">
    <property type="entry name" value="Phageshock_PspC_N"/>
</dbReference>
<dbReference type="NCBIfam" id="TIGR02978">
    <property type="entry name" value="phageshock_pspC"/>
    <property type="match status" value="1"/>
</dbReference>
<dbReference type="AlphaFoldDB" id="A0A432W0D9"/>
<evidence type="ECO:0000313" key="10">
    <source>
        <dbReference type="Proteomes" id="UP000288395"/>
    </source>
</evidence>
<dbReference type="InterPro" id="IPR014320">
    <property type="entry name" value="Phageshock_PspC"/>
</dbReference>
<organism evidence="9 10">
    <name type="scientific">Aliidiomarina iranensis</name>
    <dbReference type="NCBI Taxonomy" id="1434071"/>
    <lineage>
        <taxon>Bacteria</taxon>
        <taxon>Pseudomonadati</taxon>
        <taxon>Pseudomonadota</taxon>
        <taxon>Gammaproteobacteria</taxon>
        <taxon>Alteromonadales</taxon>
        <taxon>Idiomarinaceae</taxon>
        <taxon>Aliidiomarina</taxon>
    </lineage>
</organism>
<evidence type="ECO:0000259" key="8">
    <source>
        <dbReference type="Pfam" id="PF04024"/>
    </source>
</evidence>
<protein>
    <submittedName>
        <fullName evidence="9">Envelope stress response membrane protein PspC</fullName>
    </submittedName>
</protein>
<feature type="region of interest" description="Disordered" evidence="6">
    <location>
        <begin position="73"/>
        <end position="96"/>
    </location>
</feature>
<name>A0A432W0D9_9GAMM</name>
<comment type="caution">
    <text evidence="9">The sequence shown here is derived from an EMBL/GenBank/DDBJ whole genome shotgun (WGS) entry which is preliminary data.</text>
</comment>
<evidence type="ECO:0000313" key="9">
    <source>
        <dbReference type="EMBL" id="RUO22485.1"/>
    </source>
</evidence>
<gene>
    <name evidence="9" type="primary">pspC</name>
    <name evidence="9" type="ORF">CWE08_04725</name>
</gene>
<proteinExistence type="predicted"/>
<dbReference type="Pfam" id="PF04024">
    <property type="entry name" value="PspC"/>
    <property type="match status" value="1"/>
</dbReference>
<sequence length="155" mass="17622">MIAGEEMSMAERKKELRRDEKRGKIGGVCAGIANYFGWELWVIRIIAVTALILASKVTFVAYLIAWIVLDKESKKSKGASDRGQDQTIREETRVERTADGRTIEVKTKVWEAGKLPHYALADIEGEFASMEKSLRSIESYVTSSEFRVRHEINRL</sequence>
<keyword evidence="4 7" id="KW-1133">Transmembrane helix</keyword>
<evidence type="ECO:0000256" key="2">
    <source>
        <dbReference type="ARBA" id="ARBA00022475"/>
    </source>
</evidence>
<feature type="transmembrane region" description="Helical" evidence="7">
    <location>
        <begin position="41"/>
        <end position="69"/>
    </location>
</feature>
<keyword evidence="10" id="KW-1185">Reference proteome</keyword>
<dbReference type="PANTHER" id="PTHR33885">
    <property type="entry name" value="PHAGE SHOCK PROTEIN C"/>
    <property type="match status" value="1"/>
</dbReference>
<dbReference type="EMBL" id="PIPJ01000002">
    <property type="protein sequence ID" value="RUO22485.1"/>
    <property type="molecule type" value="Genomic_DNA"/>
</dbReference>
<evidence type="ECO:0000256" key="4">
    <source>
        <dbReference type="ARBA" id="ARBA00022989"/>
    </source>
</evidence>
<keyword evidence="2" id="KW-1003">Cell membrane</keyword>
<keyword evidence="5 7" id="KW-0472">Membrane</keyword>
<dbReference type="Proteomes" id="UP000288395">
    <property type="component" value="Unassembled WGS sequence"/>
</dbReference>
<accession>A0A432W0D9</accession>
<evidence type="ECO:0000256" key="3">
    <source>
        <dbReference type="ARBA" id="ARBA00022692"/>
    </source>
</evidence>
<reference evidence="10" key="1">
    <citation type="journal article" date="2018" name="Front. Microbiol.">
        <title>Genome-Based Analysis Reveals the Taxonomy and Diversity of the Family Idiomarinaceae.</title>
        <authorList>
            <person name="Liu Y."/>
            <person name="Lai Q."/>
            <person name="Shao Z."/>
        </authorList>
    </citation>
    <scope>NUCLEOTIDE SEQUENCE [LARGE SCALE GENOMIC DNA]</scope>
    <source>
        <strain evidence="10">GBPy7</strain>
    </source>
</reference>
<evidence type="ECO:0000256" key="5">
    <source>
        <dbReference type="ARBA" id="ARBA00023136"/>
    </source>
</evidence>